<protein>
    <submittedName>
        <fullName evidence="3">Multiprotein-bridging factor 1 family protein</fullName>
    </submittedName>
</protein>
<sequence length="61" mass="6259">MAVTVFQAREAAGMSQKELAGGANIDLNTISQIESGTGNPSVKTLVRIAQALNQSLSISIG</sequence>
<dbReference type="Gene3D" id="1.10.260.40">
    <property type="entry name" value="lambda repressor-like DNA-binding domains"/>
    <property type="match status" value="1"/>
</dbReference>
<dbReference type="EMBL" id="JBHTOM010000003">
    <property type="protein sequence ID" value="MFD1548625.1"/>
    <property type="molecule type" value="Genomic_DNA"/>
</dbReference>
<evidence type="ECO:0000313" key="3">
    <source>
        <dbReference type="EMBL" id="MFD1548625.1"/>
    </source>
</evidence>
<comment type="caution">
    <text evidence="3">The sequence shown here is derived from an EMBL/GenBank/DDBJ whole genome shotgun (WGS) entry which is preliminary data.</text>
</comment>
<gene>
    <name evidence="3" type="ORF">ACFQ5T_02880</name>
</gene>
<evidence type="ECO:0000259" key="2">
    <source>
        <dbReference type="PROSITE" id="PS50943"/>
    </source>
</evidence>
<dbReference type="PANTHER" id="PTHR46797">
    <property type="entry name" value="HTH-TYPE TRANSCRIPTIONAL REGULATOR"/>
    <property type="match status" value="1"/>
</dbReference>
<dbReference type="RefSeq" id="WP_225421249.1">
    <property type="nucleotide sequence ID" value="NZ_JBHTOM010000003.1"/>
</dbReference>
<dbReference type="PANTHER" id="PTHR46797:SF1">
    <property type="entry name" value="METHYLPHOSPHONATE SYNTHASE"/>
    <property type="match status" value="1"/>
</dbReference>
<dbReference type="SUPFAM" id="SSF47413">
    <property type="entry name" value="lambda repressor-like DNA-binding domains"/>
    <property type="match status" value="1"/>
</dbReference>
<accession>A0ABW4H1M5</accession>
<dbReference type="CDD" id="cd00093">
    <property type="entry name" value="HTH_XRE"/>
    <property type="match status" value="1"/>
</dbReference>
<keyword evidence="4" id="KW-1185">Reference proteome</keyword>
<dbReference type="PROSITE" id="PS50943">
    <property type="entry name" value="HTH_CROC1"/>
    <property type="match status" value="1"/>
</dbReference>
<dbReference type="Pfam" id="PF01381">
    <property type="entry name" value="HTH_3"/>
    <property type="match status" value="1"/>
</dbReference>
<name>A0ABW4H1M5_9LACO</name>
<evidence type="ECO:0000256" key="1">
    <source>
        <dbReference type="ARBA" id="ARBA00023125"/>
    </source>
</evidence>
<organism evidence="3 4">
    <name type="scientific">Levilactobacillus fuyuanensis</name>
    <dbReference type="NCBI Taxonomy" id="2486022"/>
    <lineage>
        <taxon>Bacteria</taxon>
        <taxon>Bacillati</taxon>
        <taxon>Bacillota</taxon>
        <taxon>Bacilli</taxon>
        <taxon>Lactobacillales</taxon>
        <taxon>Lactobacillaceae</taxon>
        <taxon>Levilactobacillus</taxon>
    </lineage>
</organism>
<dbReference type="Proteomes" id="UP001597195">
    <property type="component" value="Unassembled WGS sequence"/>
</dbReference>
<dbReference type="SMART" id="SM00530">
    <property type="entry name" value="HTH_XRE"/>
    <property type="match status" value="1"/>
</dbReference>
<keyword evidence="1" id="KW-0238">DNA-binding</keyword>
<feature type="domain" description="HTH cro/C1-type" evidence="2">
    <location>
        <begin position="7"/>
        <end position="59"/>
    </location>
</feature>
<proteinExistence type="predicted"/>
<dbReference type="InterPro" id="IPR001387">
    <property type="entry name" value="Cro/C1-type_HTH"/>
</dbReference>
<evidence type="ECO:0000313" key="4">
    <source>
        <dbReference type="Proteomes" id="UP001597195"/>
    </source>
</evidence>
<reference evidence="4" key="1">
    <citation type="journal article" date="2019" name="Int. J. Syst. Evol. Microbiol.">
        <title>The Global Catalogue of Microorganisms (GCM) 10K type strain sequencing project: providing services to taxonomists for standard genome sequencing and annotation.</title>
        <authorList>
            <consortium name="The Broad Institute Genomics Platform"/>
            <consortium name="The Broad Institute Genome Sequencing Center for Infectious Disease"/>
            <person name="Wu L."/>
            <person name="Ma J."/>
        </authorList>
    </citation>
    <scope>NUCLEOTIDE SEQUENCE [LARGE SCALE GENOMIC DNA]</scope>
    <source>
        <strain evidence="4">CCM 8906</strain>
    </source>
</reference>
<dbReference type="InterPro" id="IPR010982">
    <property type="entry name" value="Lambda_DNA-bd_dom_sf"/>
</dbReference>
<dbReference type="InterPro" id="IPR050807">
    <property type="entry name" value="TransReg_Diox_bact_type"/>
</dbReference>